<dbReference type="Gramene" id="EOX96246">
    <property type="protein sequence ID" value="EOX96246"/>
    <property type="gene ID" value="TCM_005532"/>
</dbReference>
<reference evidence="1 2" key="1">
    <citation type="journal article" date="2013" name="Genome Biol.">
        <title>The genome sequence of the most widely cultivated cacao type and its use to identify candidate genes regulating pod color.</title>
        <authorList>
            <person name="Motamayor J.C."/>
            <person name="Mockaitis K."/>
            <person name="Schmutz J."/>
            <person name="Haiminen N."/>
            <person name="Iii D.L."/>
            <person name="Cornejo O."/>
            <person name="Findley S.D."/>
            <person name="Zheng P."/>
            <person name="Utro F."/>
            <person name="Royaert S."/>
            <person name="Saski C."/>
            <person name="Jenkins J."/>
            <person name="Podicheti R."/>
            <person name="Zhao M."/>
            <person name="Scheffler B.E."/>
            <person name="Stack J.C."/>
            <person name="Feltus F.A."/>
            <person name="Mustiga G.M."/>
            <person name="Amores F."/>
            <person name="Phillips W."/>
            <person name="Marelli J.P."/>
            <person name="May G.D."/>
            <person name="Shapiro H."/>
            <person name="Ma J."/>
            <person name="Bustamante C.D."/>
            <person name="Schnell R.J."/>
            <person name="Main D."/>
            <person name="Gilbert D."/>
            <person name="Parida L."/>
            <person name="Kuhn D.N."/>
        </authorList>
    </citation>
    <scope>NUCLEOTIDE SEQUENCE [LARGE SCALE GENOMIC DNA]</scope>
    <source>
        <strain evidence="2">cv. Matina 1-6</strain>
    </source>
</reference>
<evidence type="ECO:0000313" key="2">
    <source>
        <dbReference type="Proteomes" id="UP000026915"/>
    </source>
</evidence>
<organism evidence="1 2">
    <name type="scientific">Theobroma cacao</name>
    <name type="common">Cacao</name>
    <name type="synonym">Cocoa</name>
    <dbReference type="NCBI Taxonomy" id="3641"/>
    <lineage>
        <taxon>Eukaryota</taxon>
        <taxon>Viridiplantae</taxon>
        <taxon>Streptophyta</taxon>
        <taxon>Embryophyta</taxon>
        <taxon>Tracheophyta</taxon>
        <taxon>Spermatophyta</taxon>
        <taxon>Magnoliopsida</taxon>
        <taxon>eudicotyledons</taxon>
        <taxon>Gunneridae</taxon>
        <taxon>Pentapetalae</taxon>
        <taxon>rosids</taxon>
        <taxon>malvids</taxon>
        <taxon>Malvales</taxon>
        <taxon>Malvaceae</taxon>
        <taxon>Byttnerioideae</taxon>
        <taxon>Theobroma</taxon>
    </lineage>
</organism>
<dbReference type="EMBL" id="CM001879">
    <property type="protein sequence ID" value="EOX96246.1"/>
    <property type="molecule type" value="Genomic_DNA"/>
</dbReference>
<evidence type="ECO:0000313" key="1">
    <source>
        <dbReference type="EMBL" id="EOX96246.1"/>
    </source>
</evidence>
<name>A0A061DW18_THECC</name>
<proteinExistence type="predicted"/>
<dbReference type="AlphaFoldDB" id="A0A061DW18"/>
<keyword evidence="2" id="KW-1185">Reference proteome</keyword>
<gene>
    <name evidence="1" type="ORF">TCM_005532</name>
</gene>
<protein>
    <submittedName>
        <fullName evidence="1">Uncharacterized protein</fullName>
    </submittedName>
</protein>
<dbReference type="HOGENOM" id="CLU_1520476_0_0_1"/>
<dbReference type="Proteomes" id="UP000026915">
    <property type="component" value="Chromosome 1"/>
</dbReference>
<dbReference type="InParanoid" id="A0A061DW18"/>
<sequence length="177" mass="20622">MDFWVLFVTEAIYVKSLHEEHSVSRNEVYCFSNLLRYDLVCFSDPVSWNSKIHSKMSNHIGTLSAVMIKSYPPPRPFLDQKLSFLTELCLPNHTLINLEIYVKVLKLYQLSRVAEDLFFFLNKSSKVFELLFIGIEDGRSKISVNKKLNLNGRLVILIPISFNYRCLHMQVEDLMPS</sequence>
<accession>A0A061DW18</accession>